<organism evidence="4 5">
    <name type="scientific">Chaetoceros tenuissimus</name>
    <dbReference type="NCBI Taxonomy" id="426638"/>
    <lineage>
        <taxon>Eukaryota</taxon>
        <taxon>Sar</taxon>
        <taxon>Stramenopiles</taxon>
        <taxon>Ochrophyta</taxon>
        <taxon>Bacillariophyta</taxon>
        <taxon>Coscinodiscophyceae</taxon>
        <taxon>Chaetocerotophycidae</taxon>
        <taxon>Chaetocerotales</taxon>
        <taxon>Chaetocerotaceae</taxon>
        <taxon>Chaetoceros</taxon>
    </lineage>
</organism>
<dbReference type="PANTHER" id="PTHR44666:SF1">
    <property type="entry name" value="WD REPEAT-CONTAINING PROTEIN 53"/>
    <property type="match status" value="1"/>
</dbReference>
<dbReference type="Proteomes" id="UP001054902">
    <property type="component" value="Unassembled WGS sequence"/>
</dbReference>
<dbReference type="InterPro" id="IPR019775">
    <property type="entry name" value="WD40_repeat_CS"/>
</dbReference>
<keyword evidence="5" id="KW-1185">Reference proteome</keyword>
<evidence type="ECO:0000256" key="3">
    <source>
        <dbReference type="PROSITE-ProRule" id="PRU00221"/>
    </source>
</evidence>
<sequence length="431" mass="47045">MVQHYRLKGHQGPVTCLAHSSTYRKNNTKAKKKNSVQPLPSCLLSGSEDGTVRLWDFKSSNPSRAALCIVSDGKQEITSVSFHPTLEDASLELDQHQYPFTVYASTGTSVYGYDLRQTSSPILQQHHFQLNSLEGGEEINEINMTTSLSNKKVYMGTADDDGYARVSDAIPNRYIVGSDTTSKSSSNSILLQHADASSNALVTSIAFRPRAKTLDIATGGTDSMVCLWDANRPKRPSSLFTIKRDEEEGVNQICNPPFVNSLAWSPSGWFLAAGCGDGTAMVMKVEGRKLTECVRLRGGHDAMISSVLFPQFGGVNSSHVMAEDRLLVTAGNDGSIFLWDLGSKIVNFGINPSTVFDDCMQQDTGMEIDNAIQDLSLNDKNSKDPRILMGLEHGLKPNAIESSHSMDPVLSDSLFVADTSNDITVYSFPRI</sequence>
<dbReference type="InterPro" id="IPR001680">
    <property type="entry name" value="WD40_rpt"/>
</dbReference>
<accession>A0AAD3D597</accession>
<dbReference type="SUPFAM" id="SSF50978">
    <property type="entry name" value="WD40 repeat-like"/>
    <property type="match status" value="1"/>
</dbReference>
<reference evidence="4 5" key="1">
    <citation type="journal article" date="2021" name="Sci. Rep.">
        <title>The genome of the diatom Chaetoceros tenuissimus carries an ancient integrated fragment of an extant virus.</title>
        <authorList>
            <person name="Hongo Y."/>
            <person name="Kimura K."/>
            <person name="Takaki Y."/>
            <person name="Yoshida Y."/>
            <person name="Baba S."/>
            <person name="Kobayashi G."/>
            <person name="Nagasaki K."/>
            <person name="Hano T."/>
            <person name="Tomaru Y."/>
        </authorList>
    </citation>
    <scope>NUCLEOTIDE SEQUENCE [LARGE SCALE GENOMIC DNA]</scope>
    <source>
        <strain evidence="4 5">NIES-3715</strain>
    </source>
</reference>
<dbReference type="PANTHER" id="PTHR44666">
    <property type="entry name" value="WD REPEAT-CONTAINING PROTEIN 53"/>
    <property type="match status" value="1"/>
</dbReference>
<dbReference type="InterPro" id="IPR036322">
    <property type="entry name" value="WD40_repeat_dom_sf"/>
</dbReference>
<dbReference type="EMBL" id="BLLK01000060">
    <property type="protein sequence ID" value="GFH58029.1"/>
    <property type="molecule type" value="Genomic_DNA"/>
</dbReference>
<evidence type="ECO:0000256" key="2">
    <source>
        <dbReference type="ARBA" id="ARBA00022737"/>
    </source>
</evidence>
<proteinExistence type="predicted"/>
<name>A0AAD3D597_9STRA</name>
<protein>
    <recommendedName>
        <fullName evidence="6">Guanine nucleotide-binding protein subunit beta-like protein</fullName>
    </recommendedName>
</protein>
<dbReference type="Gene3D" id="2.130.10.10">
    <property type="entry name" value="YVTN repeat-like/Quinoprotein amine dehydrogenase"/>
    <property type="match status" value="2"/>
</dbReference>
<gene>
    <name evidence="4" type="ORF">CTEN210_14505</name>
</gene>
<dbReference type="AlphaFoldDB" id="A0AAD3D597"/>
<evidence type="ECO:0000256" key="1">
    <source>
        <dbReference type="ARBA" id="ARBA00022574"/>
    </source>
</evidence>
<dbReference type="PROSITE" id="PS50082">
    <property type="entry name" value="WD_REPEATS_2"/>
    <property type="match status" value="2"/>
</dbReference>
<evidence type="ECO:0000313" key="4">
    <source>
        <dbReference type="EMBL" id="GFH58029.1"/>
    </source>
</evidence>
<dbReference type="SMART" id="SM00320">
    <property type="entry name" value="WD40"/>
    <property type="match status" value="4"/>
</dbReference>
<feature type="repeat" description="WD" evidence="3">
    <location>
        <begin position="43"/>
        <end position="65"/>
    </location>
</feature>
<comment type="caution">
    <text evidence="4">The sequence shown here is derived from an EMBL/GenBank/DDBJ whole genome shotgun (WGS) entry which is preliminary data.</text>
</comment>
<evidence type="ECO:0000313" key="5">
    <source>
        <dbReference type="Proteomes" id="UP001054902"/>
    </source>
</evidence>
<evidence type="ECO:0008006" key="6">
    <source>
        <dbReference type="Google" id="ProtNLM"/>
    </source>
</evidence>
<dbReference type="PRINTS" id="PR00320">
    <property type="entry name" value="GPROTEINBRPT"/>
</dbReference>
<dbReference type="PROSITE" id="PS00678">
    <property type="entry name" value="WD_REPEATS_1"/>
    <property type="match status" value="2"/>
</dbReference>
<dbReference type="InterPro" id="IPR042453">
    <property type="entry name" value="WDR53"/>
</dbReference>
<dbReference type="Pfam" id="PF00400">
    <property type="entry name" value="WD40"/>
    <property type="match status" value="4"/>
</dbReference>
<feature type="repeat" description="WD" evidence="3">
    <location>
        <begin position="323"/>
        <end position="341"/>
    </location>
</feature>
<dbReference type="InterPro" id="IPR020472">
    <property type="entry name" value="WD40_PAC1"/>
</dbReference>
<keyword evidence="1 3" id="KW-0853">WD repeat</keyword>
<keyword evidence="2" id="KW-0677">Repeat</keyword>
<dbReference type="InterPro" id="IPR015943">
    <property type="entry name" value="WD40/YVTN_repeat-like_dom_sf"/>
</dbReference>